<gene>
    <name evidence="2" type="ORF">BO85DRAFT_152007</name>
</gene>
<sequence>MTDISGASATDFARSILPIYHGPCVTIRINSCDHEYTVSKDLLCRESKYFSAMFKGEFKEGQQQTAILEDIEGIVSVQSLEAFLQWLYLRRIKFKIMEPVLQISAMIELARFADMCVVTEMEAQVARQLKKLLLANPNPESTEGGININTYCLTSQHVISATFLPQWHAVRRILAAATVEGYLRCENHRFAREAREYPTYGVDLLEEVGSTLKGFKFDHYQAIYQDPLDGQEQNIYRFRAG</sequence>
<dbReference type="Proteomes" id="UP000249526">
    <property type="component" value="Unassembled WGS sequence"/>
</dbReference>
<dbReference type="GeneID" id="37157555"/>
<dbReference type="InterPro" id="IPR000210">
    <property type="entry name" value="BTB/POZ_dom"/>
</dbReference>
<protein>
    <recommendedName>
        <fullName evidence="1">BTB domain-containing protein</fullName>
    </recommendedName>
</protein>
<organism evidence="2 3">
    <name type="scientific">Aspergillus piperis CBS 112811</name>
    <dbReference type="NCBI Taxonomy" id="1448313"/>
    <lineage>
        <taxon>Eukaryota</taxon>
        <taxon>Fungi</taxon>
        <taxon>Dikarya</taxon>
        <taxon>Ascomycota</taxon>
        <taxon>Pezizomycotina</taxon>
        <taxon>Eurotiomycetes</taxon>
        <taxon>Eurotiomycetidae</taxon>
        <taxon>Eurotiales</taxon>
        <taxon>Aspergillaceae</taxon>
        <taxon>Aspergillus</taxon>
        <taxon>Aspergillus subgen. Circumdati</taxon>
    </lineage>
</organism>
<dbReference type="EMBL" id="KZ825075">
    <property type="protein sequence ID" value="RAH53809.1"/>
    <property type="molecule type" value="Genomic_DNA"/>
</dbReference>
<proteinExistence type="predicted"/>
<dbReference type="Pfam" id="PF00651">
    <property type="entry name" value="BTB"/>
    <property type="match status" value="1"/>
</dbReference>
<dbReference type="CDD" id="cd01165">
    <property type="entry name" value="BTB_POZ"/>
    <property type="match status" value="1"/>
</dbReference>
<dbReference type="Gene3D" id="3.30.710.10">
    <property type="entry name" value="Potassium Channel Kv1.1, Chain A"/>
    <property type="match status" value="1"/>
</dbReference>
<dbReference type="SMART" id="SM00225">
    <property type="entry name" value="BTB"/>
    <property type="match status" value="1"/>
</dbReference>
<name>A0A8G1VHV7_9EURO</name>
<dbReference type="PROSITE" id="PS50097">
    <property type="entry name" value="BTB"/>
    <property type="match status" value="1"/>
</dbReference>
<dbReference type="RefSeq" id="XP_025511731.1">
    <property type="nucleotide sequence ID" value="XM_025654153.1"/>
</dbReference>
<evidence type="ECO:0000313" key="3">
    <source>
        <dbReference type="Proteomes" id="UP000249526"/>
    </source>
</evidence>
<dbReference type="AlphaFoldDB" id="A0A8G1VHV7"/>
<dbReference type="SUPFAM" id="SSF54695">
    <property type="entry name" value="POZ domain"/>
    <property type="match status" value="1"/>
</dbReference>
<evidence type="ECO:0000259" key="1">
    <source>
        <dbReference type="PROSITE" id="PS50097"/>
    </source>
</evidence>
<dbReference type="PANTHER" id="PTHR47843">
    <property type="entry name" value="BTB DOMAIN-CONTAINING PROTEIN-RELATED"/>
    <property type="match status" value="1"/>
</dbReference>
<feature type="domain" description="BTB" evidence="1">
    <location>
        <begin position="23"/>
        <end position="96"/>
    </location>
</feature>
<dbReference type="InterPro" id="IPR011333">
    <property type="entry name" value="SKP1/BTB/POZ_sf"/>
</dbReference>
<accession>A0A8G1VHV7</accession>
<reference evidence="2 3" key="1">
    <citation type="submission" date="2018-02" db="EMBL/GenBank/DDBJ databases">
        <title>The genomes of Aspergillus section Nigri reveals drivers in fungal speciation.</title>
        <authorList>
            <consortium name="DOE Joint Genome Institute"/>
            <person name="Vesth T.C."/>
            <person name="Nybo J."/>
            <person name="Theobald S."/>
            <person name="Brandl J."/>
            <person name="Frisvad J.C."/>
            <person name="Nielsen K.F."/>
            <person name="Lyhne E.K."/>
            <person name="Kogle M.E."/>
            <person name="Kuo A."/>
            <person name="Riley R."/>
            <person name="Clum A."/>
            <person name="Nolan M."/>
            <person name="Lipzen A."/>
            <person name="Salamov A."/>
            <person name="Henrissat B."/>
            <person name="Wiebenga A."/>
            <person name="De vries R.P."/>
            <person name="Grigoriev I.V."/>
            <person name="Mortensen U.H."/>
            <person name="Andersen M.R."/>
            <person name="Baker S.E."/>
        </authorList>
    </citation>
    <scope>NUCLEOTIDE SEQUENCE [LARGE SCALE GENOMIC DNA]</scope>
    <source>
        <strain evidence="2 3">CBS 112811</strain>
    </source>
</reference>
<evidence type="ECO:0000313" key="2">
    <source>
        <dbReference type="EMBL" id="RAH53809.1"/>
    </source>
</evidence>
<dbReference type="PANTHER" id="PTHR47843:SF2">
    <property type="entry name" value="BTB DOMAIN-CONTAINING PROTEIN"/>
    <property type="match status" value="1"/>
</dbReference>
<keyword evidence="3" id="KW-1185">Reference proteome</keyword>